<comment type="caution">
    <text evidence="1">The sequence shown here is derived from an EMBL/GenBank/DDBJ whole genome shotgun (WGS) entry which is preliminary data.</text>
</comment>
<keyword evidence="2" id="KW-1185">Reference proteome</keyword>
<name>A0ACC5ZX79_9RHOB</name>
<dbReference type="EMBL" id="JAMQGO010000008">
    <property type="protein sequence ID" value="MCM2562927.1"/>
    <property type="molecule type" value="Genomic_DNA"/>
</dbReference>
<evidence type="ECO:0000313" key="2">
    <source>
        <dbReference type="Proteomes" id="UP001203036"/>
    </source>
</evidence>
<protein>
    <submittedName>
        <fullName evidence="1">MFS transporter</fullName>
    </submittedName>
</protein>
<proteinExistence type="predicted"/>
<reference evidence="1" key="1">
    <citation type="submission" date="2022-06" db="EMBL/GenBank/DDBJ databases">
        <title>Lutimaribacter sp. EGI FJ00013, a novel bacterium isolated from a salt lake sediment enrichment.</title>
        <authorList>
            <person name="Gao L."/>
            <person name="Fang B.-Z."/>
            <person name="Li W.-J."/>
        </authorList>
    </citation>
    <scope>NUCLEOTIDE SEQUENCE</scope>
    <source>
        <strain evidence="1">EGI FJ00013</strain>
    </source>
</reference>
<gene>
    <name evidence="1" type="ORF">M8744_12305</name>
</gene>
<sequence>MRNRVAPLPAYGLFAGLLAAAGLPLYIHAPKVYVDQYGVSLAALGSVLFGLRLLDVVQDPLLGRLAGRLRDHRGLAVTAAVTLMAAAMLGLFAVTPPMAPLLWFALMLTGIFSAFSFLTICFYAQGVDRAGRMGTGGHLRLARWRETGALLGVCAAAVAPTALGGFSAYALAFVALAALAALSMRREWRGITAPDSGFAPVLQDAQARRLLLLALVNAAPVAVSSTLFLFFVESRLQAPGAEGPLLLLFFLSAALAAPAWSRAAERWGAKPVLIAGMVLSIIAFGFAITLGAGDIWAFGLICVASGAALGADMTLLPAIFAARMERIAPGAAGAFGLWSFVSKFTLAFAAVTLLPALQLAGFTPGGENGAVALTALSLAYGAVPCLLKLLAIVLVATIETSEV</sequence>
<evidence type="ECO:0000313" key="1">
    <source>
        <dbReference type="EMBL" id="MCM2562927.1"/>
    </source>
</evidence>
<dbReference type="Proteomes" id="UP001203036">
    <property type="component" value="Unassembled WGS sequence"/>
</dbReference>
<organism evidence="1 2">
    <name type="scientific">Lutimaribacter degradans</name>
    <dbReference type="NCBI Taxonomy" id="2945989"/>
    <lineage>
        <taxon>Bacteria</taxon>
        <taxon>Pseudomonadati</taxon>
        <taxon>Pseudomonadota</taxon>
        <taxon>Alphaproteobacteria</taxon>
        <taxon>Rhodobacterales</taxon>
        <taxon>Roseobacteraceae</taxon>
        <taxon>Lutimaribacter</taxon>
    </lineage>
</organism>
<accession>A0ACC5ZX79</accession>